<evidence type="ECO:0000256" key="5">
    <source>
        <dbReference type="ARBA" id="ARBA00023136"/>
    </source>
</evidence>
<dbReference type="STRING" id="715226.ABI_37800"/>
<feature type="transmembrane region" description="Helical" evidence="6">
    <location>
        <begin position="338"/>
        <end position="360"/>
    </location>
</feature>
<dbReference type="RefSeq" id="WP_006274561.1">
    <property type="nucleotide sequence ID" value="NZ_GL883079.1"/>
</dbReference>
<evidence type="ECO:0000313" key="7">
    <source>
        <dbReference type="EMBL" id="EGF90747.1"/>
    </source>
</evidence>
<gene>
    <name evidence="7" type="ORF">ABI_37800</name>
</gene>
<feature type="transmembrane region" description="Helical" evidence="6">
    <location>
        <begin position="288"/>
        <end position="307"/>
    </location>
</feature>
<dbReference type="EMBL" id="GL883079">
    <property type="protein sequence ID" value="EGF90747.1"/>
    <property type="molecule type" value="Genomic_DNA"/>
</dbReference>
<keyword evidence="8" id="KW-1185">Reference proteome</keyword>
<feature type="transmembrane region" description="Helical" evidence="6">
    <location>
        <begin position="372"/>
        <end position="389"/>
    </location>
</feature>
<dbReference type="PANTHER" id="PTHR12778">
    <property type="entry name" value="SOLUTE CARRIER FAMILY 33 ACETYL-COA TRANSPORTER -RELATED"/>
    <property type="match status" value="1"/>
</dbReference>
<feature type="transmembrane region" description="Helical" evidence="6">
    <location>
        <begin position="59"/>
        <end position="80"/>
    </location>
</feature>
<keyword evidence="3 6" id="KW-0812">Transmembrane</keyword>
<evidence type="ECO:0000256" key="6">
    <source>
        <dbReference type="SAM" id="Phobius"/>
    </source>
</evidence>
<evidence type="ECO:0000256" key="2">
    <source>
        <dbReference type="ARBA" id="ARBA00022448"/>
    </source>
</evidence>
<feature type="transmembrane region" description="Helical" evidence="6">
    <location>
        <begin position="192"/>
        <end position="212"/>
    </location>
</feature>
<reference evidence="8" key="1">
    <citation type="submission" date="2011-03" db="EMBL/GenBank/DDBJ databases">
        <title>Draft genome sequence of Brevundimonas diminuta.</title>
        <authorList>
            <person name="Brown P.J.B."/>
            <person name="Buechlein A."/>
            <person name="Hemmerich C."/>
            <person name="Brun Y.V."/>
        </authorList>
    </citation>
    <scope>NUCLEOTIDE SEQUENCE [LARGE SCALE GENOMIC DNA]</scope>
    <source>
        <strain evidence="8">C19</strain>
    </source>
</reference>
<organism evidence="7 8">
    <name type="scientific">Asticcacaulis biprosthecium C19</name>
    <dbReference type="NCBI Taxonomy" id="715226"/>
    <lineage>
        <taxon>Bacteria</taxon>
        <taxon>Pseudomonadati</taxon>
        <taxon>Pseudomonadota</taxon>
        <taxon>Alphaproteobacteria</taxon>
        <taxon>Caulobacterales</taxon>
        <taxon>Caulobacteraceae</taxon>
        <taxon>Asticcacaulis</taxon>
    </lineage>
</organism>
<dbReference type="InterPro" id="IPR004752">
    <property type="entry name" value="AmpG_permease/AT-1"/>
</dbReference>
<keyword evidence="4 6" id="KW-1133">Transmembrane helix</keyword>
<dbReference type="Proteomes" id="UP000006512">
    <property type="component" value="Unassembled WGS sequence"/>
</dbReference>
<feature type="transmembrane region" description="Helical" evidence="6">
    <location>
        <begin position="166"/>
        <end position="186"/>
    </location>
</feature>
<dbReference type="eggNOG" id="COG2211">
    <property type="taxonomic scope" value="Bacteria"/>
</dbReference>
<evidence type="ECO:0000256" key="3">
    <source>
        <dbReference type="ARBA" id="ARBA00022692"/>
    </source>
</evidence>
<dbReference type="HOGENOM" id="CLU_029352_1_1_5"/>
<dbReference type="InterPro" id="IPR036259">
    <property type="entry name" value="MFS_trans_sf"/>
</dbReference>
<dbReference type="GO" id="GO:0016020">
    <property type="term" value="C:membrane"/>
    <property type="evidence" value="ECO:0007669"/>
    <property type="project" value="UniProtKB-SubCell"/>
</dbReference>
<proteinExistence type="predicted"/>
<name>F4QRB0_9CAUL</name>
<feature type="transmembrane region" description="Helical" evidence="6">
    <location>
        <begin position="30"/>
        <end position="53"/>
    </location>
</feature>
<keyword evidence="2" id="KW-0813">Transport</keyword>
<feature type="transmembrane region" description="Helical" evidence="6">
    <location>
        <begin position="126"/>
        <end position="146"/>
    </location>
</feature>
<feature type="transmembrane region" description="Helical" evidence="6">
    <location>
        <begin position="232"/>
        <end position="257"/>
    </location>
</feature>
<evidence type="ECO:0000313" key="8">
    <source>
        <dbReference type="Proteomes" id="UP000006512"/>
    </source>
</evidence>
<dbReference type="PANTHER" id="PTHR12778:SF10">
    <property type="entry name" value="MAJOR FACILITATOR SUPERFAMILY DOMAIN-CONTAINING PROTEIN 3"/>
    <property type="match status" value="1"/>
</dbReference>
<comment type="subcellular location">
    <subcellularLocation>
        <location evidence="1">Membrane</location>
        <topology evidence="1">Multi-pass membrane protein</topology>
    </subcellularLocation>
</comment>
<feature type="transmembrane region" description="Helical" evidence="6">
    <location>
        <begin position="312"/>
        <end position="332"/>
    </location>
</feature>
<feature type="transmembrane region" description="Helical" evidence="6">
    <location>
        <begin position="101"/>
        <end position="120"/>
    </location>
</feature>
<keyword evidence="5 6" id="KW-0472">Membrane</keyword>
<feature type="transmembrane region" description="Helical" evidence="6">
    <location>
        <begin position="409"/>
        <end position="431"/>
    </location>
</feature>
<protein>
    <submittedName>
        <fullName evidence="7">AmpG protein</fullName>
    </submittedName>
</protein>
<sequence>MAIMTDADVQPSLKTRLSHVSEALRRPTTWTLLGLGFSCALPVLLMGGTLSFWLRSHGISLTVIGFVGWVSIVYGLKFLWAPWMDKARIPVLYEWLGQRRSYMLLSQLGVAAGLVLMAVIGPQHLWVFITAMIFLAFSAASQEIAVDAWRVEQTQNEADQALNPAFWAYGWRAGILITDSIILVLSKRVGWPVSYAAIACLLVIGIAATLFARRTEIEAQITAQARTFRELVIDPFVSFFNAHKGTGGLILLTLALYRLPDYLTNMAGTMYADTGIDPDAIAAMRAGVGLWASLIGIAAGGACLLVFGLQRAFILGAVIGPVSNICFSWMAVANGNLGVFAFTLVADNFSNGIAETAWVAFMTRMTGREHTLTHYALMYSVAALTGKILKGFTGMAVDMLTPHLGLFNAYSTFFLSTAVFAIPTVILCLVLRRKGLFAIA</sequence>
<dbReference type="NCBIfam" id="TIGR00901">
    <property type="entry name" value="2A0125"/>
    <property type="match status" value="1"/>
</dbReference>
<dbReference type="SUPFAM" id="SSF103473">
    <property type="entry name" value="MFS general substrate transporter"/>
    <property type="match status" value="1"/>
</dbReference>
<dbReference type="Gene3D" id="1.20.1250.20">
    <property type="entry name" value="MFS general substrate transporter like domains"/>
    <property type="match status" value="1"/>
</dbReference>
<accession>F4QRB0</accession>
<evidence type="ECO:0000256" key="1">
    <source>
        <dbReference type="ARBA" id="ARBA00004141"/>
    </source>
</evidence>
<evidence type="ECO:0000256" key="4">
    <source>
        <dbReference type="ARBA" id="ARBA00022989"/>
    </source>
</evidence>
<dbReference type="AlphaFoldDB" id="F4QRB0"/>